<dbReference type="InterPro" id="IPR050490">
    <property type="entry name" value="Bact_solute-bd_prot1"/>
</dbReference>
<accession>A0ABW2FKW1</accession>
<comment type="subcellular location">
    <subcellularLocation>
        <location evidence="1">Cell envelope</location>
    </subcellularLocation>
</comment>
<evidence type="ECO:0000256" key="5">
    <source>
        <dbReference type="SAM" id="MobiDB-lite"/>
    </source>
</evidence>
<protein>
    <submittedName>
        <fullName evidence="7">Extracellular solute-binding protein</fullName>
    </submittedName>
</protein>
<proteinExistence type="inferred from homology"/>
<evidence type="ECO:0000313" key="7">
    <source>
        <dbReference type="EMBL" id="MFC7152569.1"/>
    </source>
</evidence>
<dbReference type="Gene3D" id="3.40.190.10">
    <property type="entry name" value="Periplasmic binding protein-like II"/>
    <property type="match status" value="3"/>
</dbReference>
<keyword evidence="3" id="KW-0813">Transport</keyword>
<sequence>MKKHLTLLLALTVAAGSLSACSGGNKESGGSASGSPAATTGGSQETSAPSSSAAEEAVDPFAKFDALTEISIGRAIDPNYKFDDTDTPEDNVYTRWLKDKYNIAVKHAWEAAQGTDYQQKVSLAISSNDLPDAMVVNETQLRQMVKAGQLADLSEVYEKYASPALKAVYDSNPGLLDSVTFDGQLFALPETTLPSAPLTWVRKDWLDQLGLQPPKTLEDIENIAQAFIDHKMGGDNTIGIVGTQQGGTLYSTFLNSTDHWYNFSSIFFANDAYPGIWVKDESGNAVYGSITPETKQALAQMREWYDKGILDKELGVRKSTGEVVASGQTGIFFGPWWSAYNNIPDNVKNDPKANWRAYAAPVDAAGKFNSNSATGSSYIVVSKKYKHPETVIKMLTLHQWGKDEEYQTLTQGKQLTSQEVPLFLILGAGDQLEYAVNSLRDYLAGKMKLEDFDQVNYGWAYEMANHALNVKKEPMDDYDIEYWDQTTDEGFFTHLYAHLNGGSAFVDADINWVRSIATAQTKTMESRWTNLKKLEDETFLKIIMGSAELDSFDTFVQKWKEQGGDKITEEVNELK</sequence>
<dbReference type="SUPFAM" id="SSF53850">
    <property type="entry name" value="Periplasmic binding protein-like II"/>
    <property type="match status" value="1"/>
</dbReference>
<evidence type="ECO:0000313" key="8">
    <source>
        <dbReference type="Proteomes" id="UP001596378"/>
    </source>
</evidence>
<name>A0ABW2FKW1_9BACL</name>
<dbReference type="EMBL" id="JBHTAI010000023">
    <property type="protein sequence ID" value="MFC7152569.1"/>
    <property type="molecule type" value="Genomic_DNA"/>
</dbReference>
<dbReference type="CDD" id="cd13580">
    <property type="entry name" value="PBP2_AlgQ_like_1"/>
    <property type="match status" value="1"/>
</dbReference>
<dbReference type="RefSeq" id="WP_378044184.1">
    <property type="nucleotide sequence ID" value="NZ_JBHMDN010000003.1"/>
</dbReference>
<organism evidence="7 8">
    <name type="scientific">Cohnella cellulosilytica</name>
    <dbReference type="NCBI Taxonomy" id="986710"/>
    <lineage>
        <taxon>Bacteria</taxon>
        <taxon>Bacillati</taxon>
        <taxon>Bacillota</taxon>
        <taxon>Bacilli</taxon>
        <taxon>Bacillales</taxon>
        <taxon>Paenibacillaceae</taxon>
        <taxon>Cohnella</taxon>
    </lineage>
</organism>
<gene>
    <name evidence="7" type="ORF">ACFQMJ_28870</name>
</gene>
<dbReference type="InterPro" id="IPR006059">
    <property type="entry name" value="SBP"/>
</dbReference>
<evidence type="ECO:0000256" key="2">
    <source>
        <dbReference type="ARBA" id="ARBA00008520"/>
    </source>
</evidence>
<feature type="chain" id="PRO_5046714541" evidence="6">
    <location>
        <begin position="23"/>
        <end position="575"/>
    </location>
</feature>
<reference evidence="8" key="1">
    <citation type="journal article" date="2019" name="Int. J. Syst. Evol. Microbiol.">
        <title>The Global Catalogue of Microorganisms (GCM) 10K type strain sequencing project: providing services to taxonomists for standard genome sequencing and annotation.</title>
        <authorList>
            <consortium name="The Broad Institute Genomics Platform"/>
            <consortium name="The Broad Institute Genome Sequencing Center for Infectious Disease"/>
            <person name="Wu L."/>
            <person name="Ma J."/>
        </authorList>
    </citation>
    <scope>NUCLEOTIDE SEQUENCE [LARGE SCALE GENOMIC DNA]</scope>
    <source>
        <strain evidence="8">KCTC 12907</strain>
    </source>
</reference>
<evidence type="ECO:0000256" key="1">
    <source>
        <dbReference type="ARBA" id="ARBA00004196"/>
    </source>
</evidence>
<evidence type="ECO:0000256" key="4">
    <source>
        <dbReference type="ARBA" id="ARBA00022729"/>
    </source>
</evidence>
<comment type="similarity">
    <text evidence="2">Belongs to the bacterial solute-binding protein 1 family.</text>
</comment>
<comment type="caution">
    <text evidence="7">The sequence shown here is derived from an EMBL/GenBank/DDBJ whole genome shotgun (WGS) entry which is preliminary data.</text>
</comment>
<keyword evidence="8" id="KW-1185">Reference proteome</keyword>
<dbReference type="Proteomes" id="UP001596378">
    <property type="component" value="Unassembled WGS sequence"/>
</dbReference>
<feature type="compositionally biased region" description="Low complexity" evidence="5">
    <location>
        <begin position="28"/>
        <end position="55"/>
    </location>
</feature>
<evidence type="ECO:0000256" key="3">
    <source>
        <dbReference type="ARBA" id="ARBA00022448"/>
    </source>
</evidence>
<dbReference type="Pfam" id="PF13416">
    <property type="entry name" value="SBP_bac_8"/>
    <property type="match status" value="1"/>
</dbReference>
<feature type="signal peptide" evidence="6">
    <location>
        <begin position="1"/>
        <end position="22"/>
    </location>
</feature>
<dbReference type="PANTHER" id="PTHR43649:SF31">
    <property type="entry name" value="SN-GLYCEROL-3-PHOSPHATE-BINDING PERIPLASMIC PROTEIN UGPB"/>
    <property type="match status" value="1"/>
</dbReference>
<dbReference type="PANTHER" id="PTHR43649">
    <property type="entry name" value="ARABINOSE-BINDING PROTEIN-RELATED"/>
    <property type="match status" value="1"/>
</dbReference>
<evidence type="ECO:0000256" key="6">
    <source>
        <dbReference type="SAM" id="SignalP"/>
    </source>
</evidence>
<feature type="region of interest" description="Disordered" evidence="5">
    <location>
        <begin position="22"/>
        <end position="55"/>
    </location>
</feature>
<keyword evidence="4 6" id="KW-0732">Signal</keyword>
<dbReference type="PROSITE" id="PS51257">
    <property type="entry name" value="PROKAR_LIPOPROTEIN"/>
    <property type="match status" value="1"/>
</dbReference>